<name>A0A7T8GUF0_CALRO</name>
<evidence type="ECO:0000313" key="2">
    <source>
        <dbReference type="EMBL" id="QQP37927.1"/>
    </source>
</evidence>
<sequence length="69" mass="7722">MCTGSRRPQSQSRRRRQVDPTHPARMNMGVPGLALMYLLRPATNVGVQIRSHLGLCSFLLDIPDSSTSW</sequence>
<feature type="region of interest" description="Disordered" evidence="1">
    <location>
        <begin position="1"/>
        <end position="26"/>
    </location>
</feature>
<dbReference type="AlphaFoldDB" id="A0A7T8GUF0"/>
<evidence type="ECO:0000313" key="3">
    <source>
        <dbReference type="Proteomes" id="UP000595437"/>
    </source>
</evidence>
<organism evidence="2 3">
    <name type="scientific">Caligus rogercresseyi</name>
    <name type="common">Sea louse</name>
    <dbReference type="NCBI Taxonomy" id="217165"/>
    <lineage>
        <taxon>Eukaryota</taxon>
        <taxon>Metazoa</taxon>
        <taxon>Ecdysozoa</taxon>
        <taxon>Arthropoda</taxon>
        <taxon>Crustacea</taxon>
        <taxon>Multicrustacea</taxon>
        <taxon>Hexanauplia</taxon>
        <taxon>Copepoda</taxon>
        <taxon>Siphonostomatoida</taxon>
        <taxon>Caligidae</taxon>
        <taxon>Caligus</taxon>
    </lineage>
</organism>
<protein>
    <submittedName>
        <fullName evidence="2">Uncharacterized protein</fullName>
    </submittedName>
</protein>
<dbReference type="EMBL" id="CP045902">
    <property type="protein sequence ID" value="QQP37927.1"/>
    <property type="molecule type" value="Genomic_DNA"/>
</dbReference>
<evidence type="ECO:0000256" key="1">
    <source>
        <dbReference type="SAM" id="MobiDB-lite"/>
    </source>
</evidence>
<feature type="compositionally biased region" description="Low complexity" evidence="1">
    <location>
        <begin position="1"/>
        <end position="11"/>
    </location>
</feature>
<reference evidence="3" key="1">
    <citation type="submission" date="2021-01" db="EMBL/GenBank/DDBJ databases">
        <title>Caligus Genome Assembly.</title>
        <authorList>
            <person name="Gallardo-Escarate C."/>
        </authorList>
    </citation>
    <scope>NUCLEOTIDE SEQUENCE [LARGE SCALE GENOMIC DNA]</scope>
</reference>
<dbReference type="Proteomes" id="UP000595437">
    <property type="component" value="Chromosome 13"/>
</dbReference>
<gene>
    <name evidence="2" type="ORF">FKW44_018368</name>
</gene>
<accession>A0A7T8GUF0</accession>
<keyword evidence="3" id="KW-1185">Reference proteome</keyword>
<proteinExistence type="predicted"/>